<keyword evidence="4" id="KW-0808">Transferase</keyword>
<dbReference type="SMART" id="SM00448">
    <property type="entry name" value="REC"/>
    <property type="match status" value="1"/>
</dbReference>
<dbReference type="InterPro" id="IPR003661">
    <property type="entry name" value="HisK_dim/P_dom"/>
</dbReference>
<dbReference type="Pfam" id="PF07494">
    <property type="entry name" value="Reg_prop"/>
    <property type="match status" value="12"/>
</dbReference>
<dbReference type="Pfam" id="PF00512">
    <property type="entry name" value="HisKA"/>
    <property type="match status" value="1"/>
</dbReference>
<keyword evidence="8" id="KW-0902">Two-component regulatory system</keyword>
<feature type="transmembrane region" description="Helical" evidence="12">
    <location>
        <begin position="846"/>
        <end position="866"/>
    </location>
</feature>
<reference evidence="15" key="1">
    <citation type="submission" date="2021-05" db="EMBL/GenBank/DDBJ databases">
        <title>Energy efficiency and biological interactions define the core microbiome of deep oligotrophic groundwater.</title>
        <authorList>
            <person name="Mehrshad M."/>
            <person name="Lopez-Fernandez M."/>
            <person name="Bell E."/>
            <person name="Bernier-Latmani R."/>
            <person name="Bertilsson S."/>
            <person name="Dopson M."/>
        </authorList>
    </citation>
    <scope>NUCLEOTIDE SEQUENCE</scope>
    <source>
        <strain evidence="15">Modern_marine.mb.64</strain>
    </source>
</reference>
<feature type="modified residue" description="4-aspartylphosphate" evidence="11">
    <location>
        <position position="1221"/>
    </location>
</feature>
<accession>A0A948WB97</accession>
<dbReference type="InterPro" id="IPR003594">
    <property type="entry name" value="HATPase_dom"/>
</dbReference>
<dbReference type="EMBL" id="JAHJDP010000018">
    <property type="protein sequence ID" value="MBU2689768.1"/>
    <property type="molecule type" value="Genomic_DNA"/>
</dbReference>
<dbReference type="InterPro" id="IPR001789">
    <property type="entry name" value="Sig_transdc_resp-reg_receiver"/>
</dbReference>
<dbReference type="Proteomes" id="UP000777784">
    <property type="component" value="Unassembled WGS sequence"/>
</dbReference>
<keyword evidence="6" id="KW-0418">Kinase</keyword>
<feature type="domain" description="Histidine kinase" evidence="13">
    <location>
        <begin position="912"/>
        <end position="1130"/>
    </location>
</feature>
<keyword evidence="5" id="KW-0547">Nucleotide-binding</keyword>
<dbReference type="CDD" id="cd16922">
    <property type="entry name" value="HATPase_EvgS-ArcB-TorS-like"/>
    <property type="match status" value="1"/>
</dbReference>
<dbReference type="SMART" id="SM00387">
    <property type="entry name" value="HATPase_c"/>
    <property type="match status" value="1"/>
</dbReference>
<evidence type="ECO:0000256" key="4">
    <source>
        <dbReference type="ARBA" id="ARBA00022679"/>
    </source>
</evidence>
<keyword evidence="7" id="KW-0067">ATP-binding</keyword>
<dbReference type="InterPro" id="IPR011006">
    <property type="entry name" value="CheY-like_superfamily"/>
</dbReference>
<dbReference type="InterPro" id="IPR011047">
    <property type="entry name" value="Quinoprotein_ADH-like_sf"/>
</dbReference>
<dbReference type="PRINTS" id="PR00344">
    <property type="entry name" value="BCTRLSENSOR"/>
</dbReference>
<dbReference type="FunFam" id="1.10.287.130:FF:000002">
    <property type="entry name" value="Two-component osmosensing histidine kinase"/>
    <property type="match status" value="1"/>
</dbReference>
<dbReference type="Gene3D" id="3.40.50.2300">
    <property type="match status" value="1"/>
</dbReference>
<evidence type="ECO:0000256" key="1">
    <source>
        <dbReference type="ARBA" id="ARBA00000085"/>
    </source>
</evidence>
<dbReference type="PANTHER" id="PTHR43547">
    <property type="entry name" value="TWO-COMPONENT HISTIDINE KINASE"/>
    <property type="match status" value="1"/>
</dbReference>
<dbReference type="Gene3D" id="1.10.287.130">
    <property type="match status" value="1"/>
</dbReference>
<dbReference type="GO" id="GO:0000155">
    <property type="term" value="F:phosphorelay sensor kinase activity"/>
    <property type="evidence" value="ECO:0007669"/>
    <property type="project" value="InterPro"/>
</dbReference>
<dbReference type="InterPro" id="IPR005467">
    <property type="entry name" value="His_kinase_dom"/>
</dbReference>
<proteinExistence type="predicted"/>
<gene>
    <name evidence="15" type="ORF">KJ970_02495</name>
</gene>
<dbReference type="SUPFAM" id="SSF50998">
    <property type="entry name" value="Quinoprotein alcohol dehydrogenase-like"/>
    <property type="match status" value="1"/>
</dbReference>
<dbReference type="CDD" id="cd17546">
    <property type="entry name" value="REC_hyHK_CKI1_RcsC-like"/>
    <property type="match status" value="1"/>
</dbReference>
<dbReference type="SUPFAM" id="SSF47384">
    <property type="entry name" value="Homodimeric domain of signal transducing histidine kinase"/>
    <property type="match status" value="1"/>
</dbReference>
<dbReference type="SUPFAM" id="SSF52172">
    <property type="entry name" value="CheY-like"/>
    <property type="match status" value="1"/>
</dbReference>
<evidence type="ECO:0000256" key="3">
    <source>
        <dbReference type="ARBA" id="ARBA00022553"/>
    </source>
</evidence>
<protein>
    <recommendedName>
        <fullName evidence="10">Sensory/regulatory protein RpfC</fullName>
        <ecNumber evidence="2">2.7.13.3</ecNumber>
    </recommendedName>
</protein>
<dbReference type="Gene3D" id="3.30.565.10">
    <property type="entry name" value="Histidine kinase-like ATPase, C-terminal domain"/>
    <property type="match status" value="1"/>
</dbReference>
<comment type="subunit">
    <text evidence="9">At low DSF concentrations, interacts with RpfF.</text>
</comment>
<evidence type="ECO:0000256" key="5">
    <source>
        <dbReference type="ARBA" id="ARBA00022741"/>
    </source>
</evidence>
<dbReference type="SUPFAM" id="SSF63829">
    <property type="entry name" value="Calcium-dependent phosphotriesterase"/>
    <property type="match status" value="2"/>
</dbReference>
<evidence type="ECO:0000259" key="13">
    <source>
        <dbReference type="PROSITE" id="PS50109"/>
    </source>
</evidence>
<evidence type="ECO:0000256" key="11">
    <source>
        <dbReference type="PROSITE-ProRule" id="PRU00169"/>
    </source>
</evidence>
<evidence type="ECO:0000256" key="10">
    <source>
        <dbReference type="ARBA" id="ARBA00068150"/>
    </source>
</evidence>
<evidence type="ECO:0000256" key="8">
    <source>
        <dbReference type="ARBA" id="ARBA00023012"/>
    </source>
</evidence>
<dbReference type="InterPro" id="IPR004358">
    <property type="entry name" value="Sig_transdc_His_kin-like_C"/>
</dbReference>
<keyword evidence="12" id="KW-1133">Transmembrane helix</keyword>
<evidence type="ECO:0000259" key="14">
    <source>
        <dbReference type="PROSITE" id="PS50110"/>
    </source>
</evidence>
<dbReference type="Gene3D" id="2.130.10.10">
    <property type="entry name" value="YVTN repeat-like/Quinoprotein amine dehydrogenase"/>
    <property type="match status" value="4"/>
</dbReference>
<dbReference type="PANTHER" id="PTHR43547:SF2">
    <property type="entry name" value="HYBRID SIGNAL TRANSDUCTION HISTIDINE KINASE C"/>
    <property type="match status" value="1"/>
</dbReference>
<dbReference type="InterPro" id="IPR011123">
    <property type="entry name" value="Y_Y_Y"/>
</dbReference>
<dbReference type="Pfam" id="PF02518">
    <property type="entry name" value="HATPase_c"/>
    <property type="match status" value="1"/>
</dbReference>
<feature type="domain" description="Response regulatory" evidence="14">
    <location>
        <begin position="1172"/>
        <end position="1289"/>
    </location>
</feature>
<comment type="caution">
    <text evidence="15">The sequence shown here is derived from an EMBL/GenBank/DDBJ whole genome shotgun (WGS) entry which is preliminary data.</text>
</comment>
<dbReference type="Pfam" id="PF00072">
    <property type="entry name" value="Response_reg"/>
    <property type="match status" value="1"/>
</dbReference>
<dbReference type="InterPro" id="IPR011110">
    <property type="entry name" value="Reg_prop"/>
</dbReference>
<dbReference type="SMART" id="SM00388">
    <property type="entry name" value="HisKA"/>
    <property type="match status" value="1"/>
</dbReference>
<dbReference type="GO" id="GO:0005524">
    <property type="term" value="F:ATP binding"/>
    <property type="evidence" value="ECO:0007669"/>
    <property type="project" value="UniProtKB-KW"/>
</dbReference>
<comment type="catalytic activity">
    <reaction evidence="1">
        <text>ATP + protein L-histidine = ADP + protein N-phospho-L-histidine.</text>
        <dbReference type="EC" id="2.7.13.3"/>
    </reaction>
</comment>
<name>A0A948WB97_UNCEI</name>
<evidence type="ECO:0000313" key="16">
    <source>
        <dbReference type="Proteomes" id="UP000777784"/>
    </source>
</evidence>
<dbReference type="CDD" id="cd00082">
    <property type="entry name" value="HisKA"/>
    <property type="match status" value="1"/>
</dbReference>
<dbReference type="SUPFAM" id="SSF55874">
    <property type="entry name" value="ATPase domain of HSP90 chaperone/DNA topoisomerase II/histidine kinase"/>
    <property type="match status" value="1"/>
</dbReference>
<dbReference type="FunFam" id="2.60.40.10:FF:000791">
    <property type="entry name" value="Two-component system sensor histidine kinase/response regulator"/>
    <property type="match status" value="1"/>
</dbReference>
<evidence type="ECO:0000256" key="7">
    <source>
        <dbReference type="ARBA" id="ARBA00022840"/>
    </source>
</evidence>
<organism evidence="15 16">
    <name type="scientific">Eiseniibacteriota bacterium</name>
    <dbReference type="NCBI Taxonomy" id="2212470"/>
    <lineage>
        <taxon>Bacteria</taxon>
        <taxon>Candidatus Eiseniibacteriota</taxon>
    </lineage>
</organism>
<evidence type="ECO:0000256" key="2">
    <source>
        <dbReference type="ARBA" id="ARBA00012438"/>
    </source>
</evidence>
<evidence type="ECO:0000256" key="6">
    <source>
        <dbReference type="ARBA" id="ARBA00022777"/>
    </source>
</evidence>
<dbReference type="InterPro" id="IPR036890">
    <property type="entry name" value="HATPase_C_sf"/>
</dbReference>
<keyword evidence="12" id="KW-0472">Membrane</keyword>
<dbReference type="InterPro" id="IPR036097">
    <property type="entry name" value="HisK_dim/P_sf"/>
</dbReference>
<sequence length="1300" mass="145375">MRDIKMASSNELSGSAKQWRKLFVFIFISICVLLCSNNPSMGIQTNFVQISLNEGLSQSIVKCIIQDQRGFMWFGTEDGLNRYDGYDFRIFKHNPDDANSPSYSDILTIMEDSRGLLWIGTFHGGLNCYDPATNTFTRFQSTDGSSGFLSNEIVHSLTEDRSGAIWIGTDLGLNRYDPAAGTFKQFLSDSENPKSISGNTINALFTDRSGTVWIGTDNGLDILHTPDVTETRGSFDAVPAYSFKRVGNTSETSKFPQNITVQALIEDDDGVLWVGTGESGLIKFDKYNNQVTSYTFDPSDPNSINSDNIQAICLDASGILWIGTNNGLNRLDRHTGHLTRYNRLQNSPGSLSRDDVRALYADRSGVLWIGTYGGGVDKLDLESKAFVHYKPNTITGGMLSHSIIWSVIEDHQGILWIGTHGNGLDRLDRTTNSLENFQPDPSDPNSLSNAFVRCIYEDRAHVLWIGTNGGGLNRFDSESKLFTSFRHDPDDPKTISADQIRTIYEDRGGVLWIGTYGGGLDSFDRQSSTFSNYKNDTTNPHSISNNYIRSIYEDEDEAGHVLWIGTEGGGICRLDRETGMFTRYLNDPDNPNSLSENHVFSIVEDSSGILWIATYAGGLNRYDRQTGAFTSYTIQDGLASNAIYGILQDDHGILWLSTNMGLSKFDPRTETFRNFDTRDGLQSNEFNGGSFYRSARGEMFFGGINGFNAFFPDDIMDNPYLSHVIITDILIFNKSVTIGSEINASVILDRAITDTKDIVLSYREDVFTFEFSGLHFVTPERNQYAYMMEGFERDWNYVGSRRFATYTCLPPGDYVFLVKSSNSDNVWNENALSLNISITPPFWQTLWFRSIVILIALFFIIAFYRFRTYGIRKQNRALQQEIKERERAEVAMQHAMAIANDANQVKSEFLANISHEFRTPMNGIIGMTMLTLDSDLDEDQRENLEIVKHSADSLLEIMNNILEISNIIGGDHPLGQHDFKLTDLLDEIDFIKGTRIRDKGIEFRIIIDSDVPINLKGNRNALHQVLKEVVGNAEKFTDKGSIELHIRRSKSIPPNQDTILIEFTICDTGIGISSENMDSIFDSFRQADGSHTREHGGTGIGLTICRQLLKMMKGSISVKSEVGQGSTFQFNACFGPGQSVKKENLSLEISEYSAYSPKKYQETQPQESNSLDILLVEDIVVNQMVASAMLKRAGHSTKIAENGAVALDKLASGEFDLILLDIQMPVMNGFEATSIIRHSDSWYRDIPIIAVTAHTLEEDQKRCLESGMNGYIAKPINNNDLKNVIASVMHAHACNVRKAA</sequence>
<evidence type="ECO:0000256" key="12">
    <source>
        <dbReference type="SAM" id="Phobius"/>
    </source>
</evidence>
<dbReference type="FunFam" id="3.30.565.10:FF:000010">
    <property type="entry name" value="Sensor histidine kinase RcsC"/>
    <property type="match status" value="1"/>
</dbReference>
<evidence type="ECO:0000313" key="15">
    <source>
        <dbReference type="EMBL" id="MBU2689768.1"/>
    </source>
</evidence>
<dbReference type="PROSITE" id="PS50110">
    <property type="entry name" value="RESPONSE_REGULATORY"/>
    <property type="match status" value="1"/>
</dbReference>
<dbReference type="Pfam" id="PF07495">
    <property type="entry name" value="Y_Y_Y"/>
    <property type="match status" value="1"/>
</dbReference>
<evidence type="ECO:0000256" key="9">
    <source>
        <dbReference type="ARBA" id="ARBA00064003"/>
    </source>
</evidence>
<dbReference type="InterPro" id="IPR015943">
    <property type="entry name" value="WD40/YVTN_repeat-like_dom_sf"/>
</dbReference>
<dbReference type="PROSITE" id="PS50109">
    <property type="entry name" value="HIS_KIN"/>
    <property type="match status" value="1"/>
</dbReference>
<keyword evidence="12" id="KW-0812">Transmembrane</keyword>
<keyword evidence="3 11" id="KW-0597">Phosphoprotein</keyword>
<dbReference type="EC" id="2.7.13.3" evidence="2"/>
<dbReference type="Gene3D" id="2.60.40.10">
    <property type="entry name" value="Immunoglobulins"/>
    <property type="match status" value="1"/>
</dbReference>
<dbReference type="InterPro" id="IPR013783">
    <property type="entry name" value="Ig-like_fold"/>
</dbReference>